<dbReference type="EMBL" id="GGEC01082819">
    <property type="protein sequence ID" value="MBX63303.1"/>
    <property type="molecule type" value="Transcribed_RNA"/>
</dbReference>
<accession>A0A2P2Q8J9</accession>
<dbReference type="AlphaFoldDB" id="A0A2P2Q8J9"/>
<evidence type="ECO:0000313" key="1">
    <source>
        <dbReference type="EMBL" id="MBX63303.1"/>
    </source>
</evidence>
<proteinExistence type="predicted"/>
<reference evidence="1" key="1">
    <citation type="submission" date="2018-02" db="EMBL/GenBank/DDBJ databases">
        <title>Rhizophora mucronata_Transcriptome.</title>
        <authorList>
            <person name="Meera S.P."/>
            <person name="Sreeshan A."/>
            <person name="Augustine A."/>
        </authorList>
    </citation>
    <scope>NUCLEOTIDE SEQUENCE</scope>
    <source>
        <tissue evidence="1">Leaf</tissue>
    </source>
</reference>
<sequence length="40" mass="4475">MVSLCKGDQGVPCPEKAFTIATMFPEACSNMLDYRMTKFI</sequence>
<protein>
    <submittedName>
        <fullName evidence="1">Uncharacterized protein</fullName>
    </submittedName>
</protein>
<organism evidence="1">
    <name type="scientific">Rhizophora mucronata</name>
    <name type="common">Asiatic mangrove</name>
    <dbReference type="NCBI Taxonomy" id="61149"/>
    <lineage>
        <taxon>Eukaryota</taxon>
        <taxon>Viridiplantae</taxon>
        <taxon>Streptophyta</taxon>
        <taxon>Embryophyta</taxon>
        <taxon>Tracheophyta</taxon>
        <taxon>Spermatophyta</taxon>
        <taxon>Magnoliopsida</taxon>
        <taxon>eudicotyledons</taxon>
        <taxon>Gunneridae</taxon>
        <taxon>Pentapetalae</taxon>
        <taxon>rosids</taxon>
        <taxon>fabids</taxon>
        <taxon>Malpighiales</taxon>
        <taxon>Rhizophoraceae</taxon>
        <taxon>Rhizophora</taxon>
    </lineage>
</organism>
<name>A0A2P2Q8J9_RHIMU</name>